<dbReference type="GeneID" id="140007383"/>
<protein>
    <submittedName>
        <fullName evidence="12">Cytochrome P450 CYP72A219-like</fullName>
    </submittedName>
</protein>
<name>A0ABM4UG20_COFAR</name>
<proteinExistence type="inferred from homology"/>
<dbReference type="InterPro" id="IPR036396">
    <property type="entry name" value="Cyt_P450_sf"/>
</dbReference>
<keyword evidence="11" id="KW-1185">Reference proteome</keyword>
<gene>
    <name evidence="12" type="primary">LOC140007383</name>
</gene>
<dbReference type="PANTHER" id="PTHR24282">
    <property type="entry name" value="CYTOCHROME P450 FAMILY MEMBER"/>
    <property type="match status" value="1"/>
</dbReference>
<evidence type="ECO:0000256" key="3">
    <source>
        <dbReference type="ARBA" id="ARBA00022617"/>
    </source>
</evidence>
<sequence length="197" mass="22745">MKLMLEVNSISLVSISLVIRLTWAWKMLNNMWFDWFQPKKLERQLNNMAKWYGDKEIDLETRAILRDVMSSSEKRMRVGEKGEDFLGIMMESKTKAIQEKGNKENAGLTDDQVTMILNEVLRLYPPALWIIRSIYEETKLGEVNFNPERVANAAKKPPNSFLPFGLGPRIRIGQNFAMMEAKVAIALILQNFSFELA</sequence>
<evidence type="ECO:0000256" key="9">
    <source>
        <dbReference type="ARBA" id="ARBA00023033"/>
    </source>
</evidence>
<keyword evidence="8" id="KW-0408">Iron</keyword>
<dbReference type="Proteomes" id="UP001652660">
    <property type="component" value="Chromosome 5c"/>
</dbReference>
<reference evidence="12" key="1">
    <citation type="submission" date="2025-08" db="UniProtKB">
        <authorList>
            <consortium name="RefSeq"/>
        </authorList>
    </citation>
    <scope>IDENTIFICATION</scope>
    <source>
        <tissue evidence="12">Leaves</tissue>
    </source>
</reference>
<keyword evidence="10" id="KW-0472">Membrane</keyword>
<keyword evidence="4" id="KW-0812">Transmembrane</keyword>
<dbReference type="InterPro" id="IPR001128">
    <property type="entry name" value="Cyt_P450"/>
</dbReference>
<dbReference type="Gene3D" id="1.10.630.10">
    <property type="entry name" value="Cytochrome P450"/>
    <property type="match status" value="1"/>
</dbReference>
<dbReference type="SUPFAM" id="SSF48264">
    <property type="entry name" value="Cytochrome P450"/>
    <property type="match status" value="1"/>
</dbReference>
<dbReference type="InterPro" id="IPR050665">
    <property type="entry name" value="Cytochrome_P450_Monooxygen"/>
</dbReference>
<comment type="subcellular location">
    <subcellularLocation>
        <location evidence="1">Membrane</location>
    </subcellularLocation>
</comment>
<evidence type="ECO:0000313" key="12">
    <source>
        <dbReference type="RefSeq" id="XP_071906237.1"/>
    </source>
</evidence>
<evidence type="ECO:0000256" key="6">
    <source>
        <dbReference type="ARBA" id="ARBA00022989"/>
    </source>
</evidence>
<evidence type="ECO:0000256" key="1">
    <source>
        <dbReference type="ARBA" id="ARBA00004370"/>
    </source>
</evidence>
<evidence type="ECO:0000256" key="8">
    <source>
        <dbReference type="ARBA" id="ARBA00023004"/>
    </source>
</evidence>
<evidence type="ECO:0000256" key="4">
    <source>
        <dbReference type="ARBA" id="ARBA00022692"/>
    </source>
</evidence>
<evidence type="ECO:0000313" key="11">
    <source>
        <dbReference type="Proteomes" id="UP001652660"/>
    </source>
</evidence>
<dbReference type="RefSeq" id="XP_071906237.1">
    <property type="nucleotide sequence ID" value="XM_072050136.1"/>
</dbReference>
<organism evidence="11 12">
    <name type="scientific">Coffea arabica</name>
    <name type="common">Arabian coffee</name>
    <dbReference type="NCBI Taxonomy" id="13443"/>
    <lineage>
        <taxon>Eukaryota</taxon>
        <taxon>Viridiplantae</taxon>
        <taxon>Streptophyta</taxon>
        <taxon>Embryophyta</taxon>
        <taxon>Tracheophyta</taxon>
        <taxon>Spermatophyta</taxon>
        <taxon>Magnoliopsida</taxon>
        <taxon>eudicotyledons</taxon>
        <taxon>Gunneridae</taxon>
        <taxon>Pentapetalae</taxon>
        <taxon>asterids</taxon>
        <taxon>lamiids</taxon>
        <taxon>Gentianales</taxon>
        <taxon>Rubiaceae</taxon>
        <taxon>Ixoroideae</taxon>
        <taxon>Gardenieae complex</taxon>
        <taxon>Bertiereae - Coffeeae clade</taxon>
        <taxon>Coffeeae</taxon>
        <taxon>Coffea</taxon>
    </lineage>
</organism>
<evidence type="ECO:0000256" key="5">
    <source>
        <dbReference type="ARBA" id="ARBA00022723"/>
    </source>
</evidence>
<keyword evidence="6" id="KW-1133">Transmembrane helix</keyword>
<dbReference type="Pfam" id="PF00067">
    <property type="entry name" value="p450"/>
    <property type="match status" value="1"/>
</dbReference>
<keyword evidence="7" id="KW-0560">Oxidoreductase</keyword>
<comment type="similarity">
    <text evidence="2">Belongs to the cytochrome P450 family.</text>
</comment>
<evidence type="ECO:0000256" key="2">
    <source>
        <dbReference type="ARBA" id="ARBA00010617"/>
    </source>
</evidence>
<keyword evidence="5" id="KW-0479">Metal-binding</keyword>
<evidence type="ECO:0000256" key="10">
    <source>
        <dbReference type="ARBA" id="ARBA00023136"/>
    </source>
</evidence>
<keyword evidence="3" id="KW-0349">Heme</keyword>
<evidence type="ECO:0000256" key="7">
    <source>
        <dbReference type="ARBA" id="ARBA00023002"/>
    </source>
</evidence>
<dbReference type="PANTHER" id="PTHR24282:SF255">
    <property type="entry name" value="CYTOCHROME P450 72A11-RELATED"/>
    <property type="match status" value="1"/>
</dbReference>
<keyword evidence="9" id="KW-0503">Monooxygenase</keyword>
<accession>A0ABM4UG20</accession>